<evidence type="ECO:0000313" key="2">
    <source>
        <dbReference type="Proteomes" id="UP000443090"/>
    </source>
</evidence>
<dbReference type="InterPro" id="IPR011330">
    <property type="entry name" value="Glyco_hydro/deAcase_b/a-brl"/>
</dbReference>
<sequence>MANNTNLVQKVEINCDMGEGFGKWKMGPDEELIKFIDVANITCGFHAGDPKIMLQTVRLAKKNGVKAGAHPGLQDLLGFGRGPMVIDPAKMFAMIIYQVGALRAILDFENVPVYRTKGLDNKKAIYDKPGLMFIKKAYIDILYTKEKKLVPISPDTMVSIEDIYKKTLSIGRSDTTTDKDGQDLKLGFSGAPFSICLHSDMPTALENAKACRKAVDELNANKFPTVG</sequence>
<dbReference type="SUPFAM" id="SSF88713">
    <property type="entry name" value="Glycoside hydrolase/deacetylase"/>
    <property type="match status" value="1"/>
</dbReference>
<dbReference type="PANTHER" id="PTHR30292">
    <property type="entry name" value="UNCHARACTERIZED PROTEIN YBGL-RELATED"/>
    <property type="match status" value="1"/>
</dbReference>
<dbReference type="InterPro" id="IPR005501">
    <property type="entry name" value="LamB/YcsF/PxpA-like"/>
</dbReference>
<dbReference type="Pfam" id="PF03746">
    <property type="entry name" value="LamB_YcsF"/>
    <property type="match status" value="2"/>
</dbReference>
<name>A0A8H8S990_9HELO</name>
<reference evidence="1 2" key="1">
    <citation type="submission" date="2018-05" db="EMBL/GenBank/DDBJ databases">
        <title>Genome sequencing and assembly of the regulated plant pathogen Lachnellula willkommii and related sister species for the development of diagnostic species identification markers.</title>
        <authorList>
            <person name="Giroux E."/>
            <person name="Bilodeau G."/>
        </authorList>
    </citation>
    <scope>NUCLEOTIDE SEQUENCE [LARGE SCALE GENOMIC DNA]</scope>
    <source>
        <strain evidence="1 2">CBS 160.35</strain>
    </source>
</reference>
<dbReference type="AlphaFoldDB" id="A0A8H8S990"/>
<gene>
    <name evidence="1" type="ORF">LOCC1_G003123</name>
</gene>
<accession>A0A8H8S990</accession>
<dbReference type="OrthoDB" id="5295431at2759"/>
<comment type="caution">
    <text evidence="1">The sequence shown here is derived from an EMBL/GenBank/DDBJ whole genome shotgun (WGS) entry which is preliminary data.</text>
</comment>
<keyword evidence="2" id="KW-1185">Reference proteome</keyword>
<proteinExistence type="predicted"/>
<dbReference type="PANTHER" id="PTHR30292:SF0">
    <property type="entry name" value="5-OXOPROLINASE SUBUNIT A"/>
    <property type="match status" value="1"/>
</dbReference>
<dbReference type="GO" id="GO:0005975">
    <property type="term" value="P:carbohydrate metabolic process"/>
    <property type="evidence" value="ECO:0007669"/>
    <property type="project" value="InterPro"/>
</dbReference>
<dbReference type="Gene3D" id="3.20.20.370">
    <property type="entry name" value="Glycoside hydrolase/deacetylase"/>
    <property type="match status" value="2"/>
</dbReference>
<organism evidence="1 2">
    <name type="scientific">Lachnellula occidentalis</name>
    <dbReference type="NCBI Taxonomy" id="215460"/>
    <lineage>
        <taxon>Eukaryota</taxon>
        <taxon>Fungi</taxon>
        <taxon>Dikarya</taxon>
        <taxon>Ascomycota</taxon>
        <taxon>Pezizomycotina</taxon>
        <taxon>Leotiomycetes</taxon>
        <taxon>Helotiales</taxon>
        <taxon>Lachnaceae</taxon>
        <taxon>Lachnellula</taxon>
    </lineage>
</organism>
<protein>
    <submittedName>
        <fullName evidence="1">UPF0271 protein</fullName>
    </submittedName>
</protein>
<evidence type="ECO:0000313" key="1">
    <source>
        <dbReference type="EMBL" id="TVY48040.1"/>
    </source>
</evidence>
<dbReference type="EMBL" id="QGMI01000062">
    <property type="protein sequence ID" value="TVY48040.1"/>
    <property type="molecule type" value="Genomic_DNA"/>
</dbReference>
<dbReference type="Proteomes" id="UP000443090">
    <property type="component" value="Unassembled WGS sequence"/>
</dbReference>